<reference evidence="3 4" key="1">
    <citation type="submission" date="2020-08" db="EMBL/GenBank/DDBJ databases">
        <title>Sequencing the genomes of 1000 actinobacteria strains.</title>
        <authorList>
            <person name="Klenk H.-P."/>
        </authorList>
    </citation>
    <scope>NUCLEOTIDE SEQUENCE [LARGE SCALE GENOMIC DNA]</scope>
    <source>
        <strain evidence="3 4">DSM 19600</strain>
    </source>
</reference>
<evidence type="ECO:0000313" key="3">
    <source>
        <dbReference type="EMBL" id="MBB4139560.1"/>
    </source>
</evidence>
<feature type="domain" description="DUF222" evidence="2">
    <location>
        <begin position="80"/>
        <end position="264"/>
    </location>
</feature>
<organism evidence="3 4">
    <name type="scientific">Microbacterium invictum</name>
    <dbReference type="NCBI Taxonomy" id="515415"/>
    <lineage>
        <taxon>Bacteria</taxon>
        <taxon>Bacillati</taxon>
        <taxon>Actinomycetota</taxon>
        <taxon>Actinomycetes</taxon>
        <taxon>Micrococcales</taxon>
        <taxon>Microbacteriaceae</taxon>
        <taxon>Microbacterium</taxon>
    </lineage>
</organism>
<protein>
    <recommendedName>
        <fullName evidence="2">DUF222 domain-containing protein</fullName>
    </recommendedName>
</protein>
<dbReference type="RefSeq" id="WP_366932108.1">
    <property type="nucleotide sequence ID" value="NZ_JACIFH010000001.1"/>
</dbReference>
<feature type="compositionally biased region" description="Basic and acidic residues" evidence="1">
    <location>
        <begin position="274"/>
        <end position="290"/>
    </location>
</feature>
<sequence length="290" mass="30975">MAAGTLASEKKCPVNICKLSSLNEEIFYTNAIDAGSIENMSSPLDPLAGTVGTLRELWSEERIEGADGARLVEINNLLGQARRQLDAATTKVAAEIARQSRPELGSDSLAKQNGFRNANNLLSSTLGTTNGEAFKLVQVGEATAPRLLLTGDTAPAKHPHVAEALSRGRIGTPAAAAIIGLLDRVALRAGVEELDAAEKTLVEQAPGLSVDQLGKLIRRAEAYLDPDGVEPREEELRAQRFFRYREDASGALVFNGKADPEHGAPHRGGAAGDDFGRTRRAESGRCFRRP</sequence>
<dbReference type="AlphaFoldDB" id="A0AA40SNW6"/>
<evidence type="ECO:0000256" key="1">
    <source>
        <dbReference type="SAM" id="MobiDB-lite"/>
    </source>
</evidence>
<dbReference type="Pfam" id="PF02720">
    <property type="entry name" value="DUF222"/>
    <property type="match status" value="1"/>
</dbReference>
<evidence type="ECO:0000313" key="4">
    <source>
        <dbReference type="Proteomes" id="UP000549113"/>
    </source>
</evidence>
<feature type="region of interest" description="Disordered" evidence="1">
    <location>
        <begin position="254"/>
        <end position="290"/>
    </location>
</feature>
<dbReference type="EMBL" id="JACIFH010000001">
    <property type="protein sequence ID" value="MBB4139560.1"/>
    <property type="molecule type" value="Genomic_DNA"/>
</dbReference>
<proteinExistence type="predicted"/>
<evidence type="ECO:0000259" key="2">
    <source>
        <dbReference type="Pfam" id="PF02720"/>
    </source>
</evidence>
<comment type="caution">
    <text evidence="3">The sequence shown here is derived from an EMBL/GenBank/DDBJ whole genome shotgun (WGS) entry which is preliminary data.</text>
</comment>
<gene>
    <name evidence="3" type="ORF">BKA10_001354</name>
</gene>
<accession>A0AA40SNW6</accession>
<keyword evidence="4" id="KW-1185">Reference proteome</keyword>
<name>A0AA40SNW6_9MICO</name>
<dbReference type="InterPro" id="IPR003870">
    <property type="entry name" value="DUF222"/>
</dbReference>
<dbReference type="Proteomes" id="UP000549113">
    <property type="component" value="Unassembled WGS sequence"/>
</dbReference>